<dbReference type="Proteomes" id="UP001055811">
    <property type="component" value="Linkage Group LG06"/>
</dbReference>
<accession>A0ACB9BLX4</accession>
<gene>
    <name evidence="1" type="ORF">L2E82_34357</name>
</gene>
<keyword evidence="2" id="KW-1185">Reference proteome</keyword>
<organism evidence="1 2">
    <name type="scientific">Cichorium intybus</name>
    <name type="common">Chicory</name>
    <dbReference type="NCBI Taxonomy" id="13427"/>
    <lineage>
        <taxon>Eukaryota</taxon>
        <taxon>Viridiplantae</taxon>
        <taxon>Streptophyta</taxon>
        <taxon>Embryophyta</taxon>
        <taxon>Tracheophyta</taxon>
        <taxon>Spermatophyta</taxon>
        <taxon>Magnoliopsida</taxon>
        <taxon>eudicotyledons</taxon>
        <taxon>Gunneridae</taxon>
        <taxon>Pentapetalae</taxon>
        <taxon>asterids</taxon>
        <taxon>campanulids</taxon>
        <taxon>Asterales</taxon>
        <taxon>Asteraceae</taxon>
        <taxon>Cichorioideae</taxon>
        <taxon>Cichorieae</taxon>
        <taxon>Cichoriinae</taxon>
        <taxon>Cichorium</taxon>
    </lineage>
</organism>
<reference evidence="1 2" key="2">
    <citation type="journal article" date="2022" name="Mol. Ecol. Resour.">
        <title>The genomes of chicory, endive, great burdock and yacon provide insights into Asteraceae paleo-polyploidization history and plant inulin production.</title>
        <authorList>
            <person name="Fan W."/>
            <person name="Wang S."/>
            <person name="Wang H."/>
            <person name="Wang A."/>
            <person name="Jiang F."/>
            <person name="Liu H."/>
            <person name="Zhao H."/>
            <person name="Xu D."/>
            <person name="Zhang Y."/>
        </authorList>
    </citation>
    <scope>NUCLEOTIDE SEQUENCE [LARGE SCALE GENOMIC DNA]</scope>
    <source>
        <strain evidence="2">cv. Punajuju</strain>
        <tissue evidence="1">Leaves</tissue>
    </source>
</reference>
<evidence type="ECO:0000313" key="2">
    <source>
        <dbReference type="Proteomes" id="UP001055811"/>
    </source>
</evidence>
<proteinExistence type="predicted"/>
<dbReference type="EMBL" id="CM042014">
    <property type="protein sequence ID" value="KAI3723046.1"/>
    <property type="molecule type" value="Genomic_DNA"/>
</dbReference>
<sequence>MAGPASESPKTNGELIDTNSPYYLHPSDYPKQLQVNENLTDNNFNDWSQEMTNFLFAKNKISFVDGSLLKPDKNDDKYMQWMRCDAMIKGWLTTAMEKEIRSSVKYANTALEIWNDLHERFGKESAPRAYELKQSVTQTRQERASVSAYFTKLRSIWDEIDSVLPTPRCECNGCSCNIGKKITELKEKERLYEFLMGLDAEFSVMRTQILATKPTPSLGTAYHLVAEDEQQRNIATGKRTTPIPDAAAFQASHQVNRDNQNQRKPWQKSDKAGPNNKTTRCTFCERDGHTRDGCFKLVGYPDWWPGKGKKETSKPKAALAEAGTNKIPGLSDEQYEMFLKLFGKTGDQKTSNTPKANMAGKFNNKGEWILDSGATEYMTHDREFLHNLTIGSKETPVTIPNGETVPVEGIGEFTFKGAVKIKGVLFIPNFKCNLLSVSRLTKDLQCAITFFPDFFVIQGLRTRDLIGTGKCTGGLYRMGAMQEDRKAMAVTTSNQWHKRLGHPSNGKMSHISIFKVTSHNSNEDFCDSCLRAKLTRLPFQTSTIKTNDCFDMIHCDIWGGYRTFSLTHGSYFLTIVDDYSRAVWVYIMKHKYEASEYLISFYNLVQTQFKKNIKRIRCDNGGEFTSNRMKDFYADHGIELETTCPHTPQQNGVVERKHRHLLEIARALRFEGKLPIRFWGECVLTAAYIVNRLPSKVIKYKTPYEILFRRKPSYDHMRVLGCLAYFWNTDTKGDKFAPRGKAGVFLGYPFGTKGYKIYDLEKGKLIVSRDVKFIESVFPLASHKENVDLGDNEIVTEYQQVLVTECHEETSKSNMAENDGDHCDENAKNNSSVVFEQEVINGMDPSIQPDEPNSPPHDPIHADEANRVSQPNADHPRQPIHDTSRRTSQRVKTQPARLKDYEVSMPPSVDHAHPSSDQGSSTVHPLAHYISYDKFSNGHKAFLTAITSHDEPKTFFKASQDEKWREAMKREIKALEENGTWSLEQLPDGKKAIDSKWVYKIKYKPNGEIERYKARLVAKGFTQQEGVDYHDTFAPVAKLVTMRTLLALAVKRDWIIHQLDVNNAFLHGDLNEEVYMKLPQGFSKDDDTRVCRLRKSLYGLKQASRNWYHKFTNALLELGFTQSKADYSLFVYKQNNVFVAALIYVDDVIVVGNDMSMIQYTKAQLHERFSIKDLGTLKYFLGIEVARTKEGLVLSQRKYTLDILEDSGLQGCRPSGFPMEQNLKLDKGEEEQKVDANKYRRLIGRLLYLQATRPDITYSVNVLSQFVSDPRQNHMDAATRVLRYLKSTPGQGILLPREGGLKLVSYCDADWLGCPLSRRSRTGYLLLLGGAPISWKSKKQSVVSRSSAEAEYRAMATTVSEVLWVRSLLTELHEIPTEGTTLFCDNMAAKHIADNPVFHERTKHVEMDCYFVRERVESKEVRPTYIDTKHQIADLLTKPLGAQHLRSLLVKLGMQDLHAPT</sequence>
<name>A0ACB9BLX4_CICIN</name>
<comment type="caution">
    <text evidence="1">The sequence shown here is derived from an EMBL/GenBank/DDBJ whole genome shotgun (WGS) entry which is preliminary data.</text>
</comment>
<evidence type="ECO:0000313" key="1">
    <source>
        <dbReference type="EMBL" id="KAI3723046.1"/>
    </source>
</evidence>
<reference evidence="2" key="1">
    <citation type="journal article" date="2022" name="Mol. Ecol. Resour.">
        <title>The genomes of chicory, endive, great burdock and yacon provide insights into Asteraceae palaeo-polyploidization history and plant inulin production.</title>
        <authorList>
            <person name="Fan W."/>
            <person name="Wang S."/>
            <person name="Wang H."/>
            <person name="Wang A."/>
            <person name="Jiang F."/>
            <person name="Liu H."/>
            <person name="Zhao H."/>
            <person name="Xu D."/>
            <person name="Zhang Y."/>
        </authorList>
    </citation>
    <scope>NUCLEOTIDE SEQUENCE [LARGE SCALE GENOMIC DNA]</scope>
    <source>
        <strain evidence="2">cv. Punajuju</strain>
    </source>
</reference>
<protein>
    <submittedName>
        <fullName evidence="1">Uncharacterized protein</fullName>
    </submittedName>
</protein>